<reference evidence="4" key="1">
    <citation type="submission" date="2021-10" db="EMBL/GenBank/DDBJ databases">
        <title>De novo Genome Assembly of Clathrus columnatus (Basidiomycota, Fungi) Using Illumina and Nanopore Sequence Data.</title>
        <authorList>
            <person name="Ogiso-Tanaka E."/>
            <person name="Itagaki H."/>
            <person name="Hosoya T."/>
            <person name="Hosaka K."/>
        </authorList>
    </citation>
    <scope>NUCLEOTIDE SEQUENCE</scope>
    <source>
        <strain evidence="4">MO-923</strain>
    </source>
</reference>
<gene>
    <name evidence="4" type="ORF">Clacol_004058</name>
</gene>
<keyword evidence="5" id="KW-1185">Reference proteome</keyword>
<evidence type="ECO:0000256" key="3">
    <source>
        <dbReference type="RuleBase" id="RU364030"/>
    </source>
</evidence>
<keyword evidence="3" id="KW-0963">Cytoplasm</keyword>
<dbReference type="Proteomes" id="UP001050691">
    <property type="component" value="Unassembled WGS sequence"/>
</dbReference>
<dbReference type="EMBL" id="BPWL01000004">
    <property type="protein sequence ID" value="GJJ09834.1"/>
    <property type="molecule type" value="Genomic_DNA"/>
</dbReference>
<comment type="caution">
    <text evidence="4">The sequence shown here is derived from an EMBL/GenBank/DDBJ whole genome shotgun (WGS) entry which is preliminary data.</text>
</comment>
<evidence type="ECO:0000256" key="1">
    <source>
        <dbReference type="ARBA" id="ARBA00006806"/>
    </source>
</evidence>
<comment type="subcellular location">
    <subcellularLocation>
        <location evidence="3">Cytoplasm</location>
        <location evidence="3">Cytoskeleton</location>
    </subcellularLocation>
</comment>
<sequence>MANKMVNDKELAATQKQLKIKAGVVKRLLKEYNLYKIEAEEQKRTVDKYIADGKDEYDVRNQQKILAEAEKMIPDTQKRLGTAVEQLRDIIVASRSTLGSDEELVKAEEILEEANI</sequence>
<dbReference type="SUPFAM" id="SSF46988">
    <property type="entry name" value="Tubulin chaperone cofactor A"/>
    <property type="match status" value="1"/>
</dbReference>
<keyword evidence="3" id="KW-0206">Cytoskeleton</keyword>
<dbReference type="InterPro" id="IPR036126">
    <property type="entry name" value="TBCA_sf"/>
</dbReference>
<keyword evidence="2 3" id="KW-0143">Chaperone</keyword>
<keyword evidence="3" id="KW-0493">Microtubule</keyword>
<name>A0AAV5AAU7_9AGAM</name>
<dbReference type="InterPro" id="IPR004226">
    <property type="entry name" value="TBCA"/>
</dbReference>
<evidence type="ECO:0000313" key="4">
    <source>
        <dbReference type="EMBL" id="GJJ09834.1"/>
    </source>
</evidence>
<comment type="subunit">
    <text evidence="3">Supercomplex made of cofactors A to E. Cofactors A and D function by capturing and stabilizing tubulin in a quasi-native conformation. Cofactor E binds to the cofactor D-tubulin complex; interaction with cofactor C then causes the release of tubulin polypeptides that are committed to the native state.</text>
</comment>
<comment type="similarity">
    <text evidence="1 3">Belongs to the TBCA family.</text>
</comment>
<accession>A0AAV5AAU7</accession>
<dbReference type="PANTHER" id="PTHR21500">
    <property type="entry name" value="TUBULIN-SPECIFIC CHAPERONE A"/>
    <property type="match status" value="1"/>
</dbReference>
<organism evidence="4 5">
    <name type="scientific">Clathrus columnatus</name>
    <dbReference type="NCBI Taxonomy" id="1419009"/>
    <lineage>
        <taxon>Eukaryota</taxon>
        <taxon>Fungi</taxon>
        <taxon>Dikarya</taxon>
        <taxon>Basidiomycota</taxon>
        <taxon>Agaricomycotina</taxon>
        <taxon>Agaricomycetes</taxon>
        <taxon>Phallomycetidae</taxon>
        <taxon>Phallales</taxon>
        <taxon>Clathraceae</taxon>
        <taxon>Clathrus</taxon>
    </lineage>
</organism>
<dbReference type="Pfam" id="PF02970">
    <property type="entry name" value="TBCA"/>
    <property type="match status" value="1"/>
</dbReference>
<proteinExistence type="inferred from homology"/>
<dbReference type="Gene3D" id="1.20.58.90">
    <property type="match status" value="1"/>
</dbReference>
<evidence type="ECO:0000256" key="2">
    <source>
        <dbReference type="ARBA" id="ARBA00023186"/>
    </source>
</evidence>
<protein>
    <recommendedName>
        <fullName evidence="3">Tubulin-specific chaperone A</fullName>
    </recommendedName>
</protein>
<dbReference type="AlphaFoldDB" id="A0AAV5AAU7"/>
<evidence type="ECO:0000313" key="5">
    <source>
        <dbReference type="Proteomes" id="UP001050691"/>
    </source>
</evidence>
<dbReference type="GO" id="GO:0007021">
    <property type="term" value="P:tubulin complex assembly"/>
    <property type="evidence" value="ECO:0007669"/>
    <property type="project" value="UniProtKB-UniRule"/>
</dbReference>
<dbReference type="PANTHER" id="PTHR21500:SF0">
    <property type="entry name" value="TUBULIN-SPECIFIC CHAPERONE A"/>
    <property type="match status" value="1"/>
</dbReference>
<dbReference type="GO" id="GO:0005874">
    <property type="term" value="C:microtubule"/>
    <property type="evidence" value="ECO:0007669"/>
    <property type="project" value="UniProtKB-KW"/>
</dbReference>
<dbReference type="GO" id="GO:0048487">
    <property type="term" value="F:beta-tubulin binding"/>
    <property type="evidence" value="ECO:0007669"/>
    <property type="project" value="InterPro"/>
</dbReference>
<dbReference type="GO" id="GO:0005829">
    <property type="term" value="C:cytosol"/>
    <property type="evidence" value="ECO:0007669"/>
    <property type="project" value="TreeGrafter"/>
</dbReference>
<dbReference type="GO" id="GO:0007023">
    <property type="term" value="P:post-chaperonin tubulin folding pathway"/>
    <property type="evidence" value="ECO:0007669"/>
    <property type="project" value="UniProtKB-UniRule"/>
</dbReference>